<dbReference type="RefSeq" id="WP_128493777.1">
    <property type="nucleotide sequence ID" value="NZ_RZNB01000001.1"/>
</dbReference>
<gene>
    <name evidence="1" type="ORF">ELQ90_03085</name>
</gene>
<dbReference type="AlphaFoldDB" id="A0A444PYG6"/>
<dbReference type="Proteomes" id="UP000288547">
    <property type="component" value="Unassembled WGS sequence"/>
</dbReference>
<keyword evidence="2" id="KW-1185">Reference proteome</keyword>
<name>A0A444PYG6_9MICO</name>
<dbReference type="OrthoDB" id="3268579at2"/>
<accession>A0A444PYG6</accession>
<reference evidence="1 2" key="1">
    <citation type="submission" date="2018-12" db="EMBL/GenBank/DDBJ databases">
        <authorList>
            <person name="Li F."/>
        </authorList>
    </citation>
    <scope>NUCLEOTIDE SEQUENCE [LARGE SCALE GENOMIC DNA]</scope>
    <source>
        <strain evidence="1 2">11W25H-1</strain>
    </source>
</reference>
<evidence type="ECO:0000313" key="1">
    <source>
        <dbReference type="EMBL" id="RWZ52934.1"/>
    </source>
</evidence>
<evidence type="ECO:0008006" key="3">
    <source>
        <dbReference type="Google" id="ProtNLM"/>
    </source>
</evidence>
<proteinExistence type="predicted"/>
<sequence length="111" mass="11911">MTDSTARDATDTTLEWYVNAIGEDADFAAASAATATSMVHEFIGGEDNPFKVPADVVARAVLEVGADLYYRKASRNGVVGLEGTGPQPFRINRDPMTAAYPLLRPYLVMGL</sequence>
<dbReference type="EMBL" id="RZNB01000001">
    <property type="protein sequence ID" value="RWZ52934.1"/>
    <property type="molecule type" value="Genomic_DNA"/>
</dbReference>
<protein>
    <recommendedName>
        <fullName evidence="3">Phage gp6-like head-tail connector protein</fullName>
    </recommendedName>
</protein>
<evidence type="ECO:0000313" key="2">
    <source>
        <dbReference type="Proteomes" id="UP000288547"/>
    </source>
</evidence>
<organism evidence="1 2">
    <name type="scientific">Labedella phragmitis</name>
    <dbReference type="NCBI Taxonomy" id="2498849"/>
    <lineage>
        <taxon>Bacteria</taxon>
        <taxon>Bacillati</taxon>
        <taxon>Actinomycetota</taxon>
        <taxon>Actinomycetes</taxon>
        <taxon>Micrococcales</taxon>
        <taxon>Microbacteriaceae</taxon>
        <taxon>Labedella</taxon>
    </lineage>
</organism>
<comment type="caution">
    <text evidence="1">The sequence shown here is derived from an EMBL/GenBank/DDBJ whole genome shotgun (WGS) entry which is preliminary data.</text>
</comment>